<keyword evidence="2" id="KW-0812">Transmembrane</keyword>
<feature type="region of interest" description="Disordered" evidence="1">
    <location>
        <begin position="128"/>
        <end position="169"/>
    </location>
</feature>
<keyword evidence="2" id="KW-0472">Membrane</keyword>
<protein>
    <recommendedName>
        <fullName evidence="5">Regulator of microtubule dynamics protein 3</fullName>
    </recommendedName>
</protein>
<evidence type="ECO:0000256" key="2">
    <source>
        <dbReference type="SAM" id="Phobius"/>
    </source>
</evidence>
<dbReference type="OrthoDB" id="512473at2759"/>
<comment type="caution">
    <text evidence="3">The sequence shown here is derived from an EMBL/GenBank/DDBJ whole genome shotgun (WGS) entry which is preliminary data.</text>
</comment>
<sequence length="169" mass="19069">MNSYLSPRLMMGAAIVGLVGAAGMFLYEQVYAEKRRAMLLSEVARLDKQVSSMRTELEALRELQKETRTRNESESSQRVRLARRAKAKPRVRREVTPAGDATDSEYYTDCHSLVGTDIEFDSEEFYDVPSDEEDTLKESIKNGVLTSSESLEKDTVQTPPLKPPRTEST</sequence>
<evidence type="ECO:0008006" key="5">
    <source>
        <dbReference type="Google" id="ProtNLM"/>
    </source>
</evidence>
<feature type="compositionally biased region" description="Basic residues" evidence="1">
    <location>
        <begin position="80"/>
        <end position="91"/>
    </location>
</feature>
<dbReference type="Proteomes" id="UP000663880">
    <property type="component" value="Unassembled WGS sequence"/>
</dbReference>
<feature type="region of interest" description="Disordered" evidence="1">
    <location>
        <begin position="64"/>
        <end position="105"/>
    </location>
</feature>
<keyword evidence="2" id="KW-1133">Transmembrane helix</keyword>
<evidence type="ECO:0000313" key="4">
    <source>
        <dbReference type="Proteomes" id="UP000663880"/>
    </source>
</evidence>
<gene>
    <name evidence="3" type="ORF">PMACD_LOCUS10160</name>
</gene>
<evidence type="ECO:0000256" key="1">
    <source>
        <dbReference type="SAM" id="MobiDB-lite"/>
    </source>
</evidence>
<dbReference type="EMBL" id="CAJOBZ010000030">
    <property type="protein sequence ID" value="CAF4887543.1"/>
    <property type="molecule type" value="Genomic_DNA"/>
</dbReference>
<feature type="transmembrane region" description="Helical" evidence="2">
    <location>
        <begin position="6"/>
        <end position="27"/>
    </location>
</feature>
<feature type="compositionally biased region" description="Basic and acidic residues" evidence="1">
    <location>
        <begin position="64"/>
        <end position="77"/>
    </location>
</feature>
<evidence type="ECO:0000313" key="3">
    <source>
        <dbReference type="EMBL" id="CAF4887543.1"/>
    </source>
</evidence>
<accession>A0A821UBU3</accession>
<reference evidence="3" key="1">
    <citation type="submission" date="2021-02" db="EMBL/GenBank/DDBJ databases">
        <authorList>
            <person name="Steward A R."/>
        </authorList>
    </citation>
    <scope>NUCLEOTIDE SEQUENCE</scope>
</reference>
<keyword evidence="4" id="KW-1185">Reference proteome</keyword>
<proteinExistence type="predicted"/>
<name>A0A821UBU3_9NEOP</name>
<organism evidence="3 4">
    <name type="scientific">Pieris macdunnoughi</name>
    <dbReference type="NCBI Taxonomy" id="345717"/>
    <lineage>
        <taxon>Eukaryota</taxon>
        <taxon>Metazoa</taxon>
        <taxon>Ecdysozoa</taxon>
        <taxon>Arthropoda</taxon>
        <taxon>Hexapoda</taxon>
        <taxon>Insecta</taxon>
        <taxon>Pterygota</taxon>
        <taxon>Neoptera</taxon>
        <taxon>Endopterygota</taxon>
        <taxon>Lepidoptera</taxon>
        <taxon>Glossata</taxon>
        <taxon>Ditrysia</taxon>
        <taxon>Papilionoidea</taxon>
        <taxon>Pieridae</taxon>
        <taxon>Pierinae</taxon>
        <taxon>Pieris</taxon>
    </lineage>
</organism>
<dbReference type="AlphaFoldDB" id="A0A821UBU3"/>